<dbReference type="InterPro" id="IPR008920">
    <property type="entry name" value="TF_FadR/GntR_C"/>
</dbReference>
<gene>
    <name evidence="5" type="ORF">J2Z37_001020</name>
</gene>
<dbReference type="InterPro" id="IPR036390">
    <property type="entry name" value="WH_DNA-bd_sf"/>
</dbReference>
<dbReference type="Gene3D" id="1.20.120.530">
    <property type="entry name" value="GntR ligand-binding domain-like"/>
    <property type="match status" value="1"/>
</dbReference>
<evidence type="ECO:0000256" key="1">
    <source>
        <dbReference type="ARBA" id="ARBA00023015"/>
    </source>
</evidence>
<dbReference type="SUPFAM" id="SSF48008">
    <property type="entry name" value="GntR ligand-binding domain-like"/>
    <property type="match status" value="1"/>
</dbReference>
<dbReference type="Gene3D" id="1.10.10.10">
    <property type="entry name" value="Winged helix-like DNA-binding domain superfamily/Winged helix DNA-binding domain"/>
    <property type="match status" value="1"/>
</dbReference>
<dbReference type="PANTHER" id="PTHR43537">
    <property type="entry name" value="TRANSCRIPTIONAL REGULATOR, GNTR FAMILY"/>
    <property type="match status" value="1"/>
</dbReference>
<proteinExistence type="predicted"/>
<dbReference type="Pfam" id="PF07729">
    <property type="entry name" value="FCD"/>
    <property type="match status" value="1"/>
</dbReference>
<dbReference type="SMART" id="SM00345">
    <property type="entry name" value="HTH_GNTR"/>
    <property type="match status" value="1"/>
</dbReference>
<accession>A0ABS4GL97</accession>
<organism evidence="5 6">
    <name type="scientific">Ammoniphilus resinae</name>
    <dbReference type="NCBI Taxonomy" id="861532"/>
    <lineage>
        <taxon>Bacteria</taxon>
        <taxon>Bacillati</taxon>
        <taxon>Bacillota</taxon>
        <taxon>Bacilli</taxon>
        <taxon>Bacillales</taxon>
        <taxon>Paenibacillaceae</taxon>
        <taxon>Aneurinibacillus group</taxon>
        <taxon>Ammoniphilus</taxon>
    </lineage>
</organism>
<keyword evidence="2 5" id="KW-0238">DNA-binding</keyword>
<evidence type="ECO:0000256" key="2">
    <source>
        <dbReference type="ARBA" id="ARBA00023125"/>
    </source>
</evidence>
<dbReference type="Pfam" id="PF00392">
    <property type="entry name" value="GntR"/>
    <property type="match status" value="1"/>
</dbReference>
<dbReference type="InterPro" id="IPR011711">
    <property type="entry name" value="GntR_C"/>
</dbReference>
<dbReference type="InterPro" id="IPR036388">
    <property type="entry name" value="WH-like_DNA-bd_sf"/>
</dbReference>
<dbReference type="GO" id="GO:0003677">
    <property type="term" value="F:DNA binding"/>
    <property type="evidence" value="ECO:0007669"/>
    <property type="project" value="UniProtKB-KW"/>
</dbReference>
<keyword evidence="6" id="KW-1185">Reference proteome</keyword>
<protein>
    <submittedName>
        <fullName evidence="5">DNA-binding GntR family transcriptional regulator</fullName>
    </submittedName>
</protein>
<evidence type="ECO:0000313" key="5">
    <source>
        <dbReference type="EMBL" id="MBP1931023.1"/>
    </source>
</evidence>
<reference evidence="5 6" key="1">
    <citation type="submission" date="2021-03" db="EMBL/GenBank/DDBJ databases">
        <title>Genomic Encyclopedia of Type Strains, Phase IV (KMG-IV): sequencing the most valuable type-strain genomes for metagenomic binning, comparative biology and taxonomic classification.</title>
        <authorList>
            <person name="Goeker M."/>
        </authorList>
    </citation>
    <scope>NUCLEOTIDE SEQUENCE [LARGE SCALE GENOMIC DNA]</scope>
    <source>
        <strain evidence="5 6">DSM 24738</strain>
    </source>
</reference>
<dbReference type="SUPFAM" id="SSF46785">
    <property type="entry name" value="Winged helix' DNA-binding domain"/>
    <property type="match status" value="1"/>
</dbReference>
<dbReference type="SMART" id="SM00895">
    <property type="entry name" value="FCD"/>
    <property type="match status" value="1"/>
</dbReference>
<evidence type="ECO:0000256" key="3">
    <source>
        <dbReference type="ARBA" id="ARBA00023163"/>
    </source>
</evidence>
<dbReference type="CDD" id="cd07377">
    <property type="entry name" value="WHTH_GntR"/>
    <property type="match status" value="1"/>
</dbReference>
<name>A0ABS4GL97_9BACL</name>
<evidence type="ECO:0000259" key="4">
    <source>
        <dbReference type="PROSITE" id="PS50949"/>
    </source>
</evidence>
<dbReference type="PROSITE" id="PS50949">
    <property type="entry name" value="HTH_GNTR"/>
    <property type="match status" value="1"/>
</dbReference>
<dbReference type="PRINTS" id="PR00035">
    <property type="entry name" value="HTHGNTR"/>
</dbReference>
<feature type="domain" description="HTH gntR-type" evidence="4">
    <location>
        <begin position="11"/>
        <end position="77"/>
    </location>
</feature>
<dbReference type="EMBL" id="JAGGKT010000002">
    <property type="protein sequence ID" value="MBP1931023.1"/>
    <property type="molecule type" value="Genomic_DNA"/>
</dbReference>
<comment type="caution">
    <text evidence="5">The sequence shown here is derived from an EMBL/GenBank/DDBJ whole genome shotgun (WGS) entry which is preliminary data.</text>
</comment>
<evidence type="ECO:0000313" key="6">
    <source>
        <dbReference type="Proteomes" id="UP001519343"/>
    </source>
</evidence>
<keyword evidence="3" id="KW-0804">Transcription</keyword>
<dbReference type="Proteomes" id="UP001519343">
    <property type="component" value="Unassembled WGS sequence"/>
</dbReference>
<sequence>MKLTNPIKKATPLYQQAYKEIKHAILTGRIKPGEKIAETILADQLQISRTPIREAFRLLQTEGLLIVDHFNTWVMELSLDDFEELSTCRLILEREAIQIAIHCISEEDVRRLEVSIERSEEALNKGNHLEALEFFSEFHAILDCAVPNRRLTHMLEQIRSFLLLYRARTLVFSDLNHLIVEEHRVIFEAVKQKNLEKAMKAVEYHLRGDVERTREIFNQMI</sequence>
<keyword evidence="1" id="KW-0805">Transcription regulation</keyword>
<dbReference type="RefSeq" id="WP_209809125.1">
    <property type="nucleotide sequence ID" value="NZ_JAGGKT010000002.1"/>
</dbReference>
<dbReference type="InterPro" id="IPR000524">
    <property type="entry name" value="Tscrpt_reg_HTH_GntR"/>
</dbReference>
<dbReference type="PANTHER" id="PTHR43537:SF47">
    <property type="entry name" value="REGULATORY PROTEIN GNTR HTH"/>
    <property type="match status" value="1"/>
</dbReference>